<dbReference type="EMBL" id="LRBV02000007">
    <property type="status" value="NOT_ANNOTATED_CDS"/>
    <property type="molecule type" value="Genomic_DNA"/>
</dbReference>
<protein>
    <recommendedName>
        <fullName evidence="7">NB-ARC domain-containing protein</fullName>
    </recommendedName>
</protein>
<dbReference type="GO" id="GO:0098542">
    <property type="term" value="P:defense response to other organism"/>
    <property type="evidence" value="ECO:0007669"/>
    <property type="project" value="TreeGrafter"/>
</dbReference>
<dbReference type="Proteomes" id="UP000594261">
    <property type="component" value="Chromosome 7"/>
</dbReference>
<dbReference type="InterPro" id="IPR044974">
    <property type="entry name" value="Disease_R_plants"/>
</dbReference>
<dbReference type="InterPro" id="IPR058922">
    <property type="entry name" value="WHD_DRP"/>
</dbReference>
<dbReference type="InterPro" id="IPR055414">
    <property type="entry name" value="LRR_R13L4/SHOC2-like"/>
</dbReference>
<dbReference type="GO" id="GO:0043531">
    <property type="term" value="F:ADP binding"/>
    <property type="evidence" value="ECO:0007669"/>
    <property type="project" value="InterPro"/>
</dbReference>
<name>A0A7N2M3L1_QUELO</name>
<evidence type="ECO:0000256" key="1">
    <source>
        <dbReference type="ARBA" id="ARBA00022737"/>
    </source>
</evidence>
<dbReference type="AlphaFoldDB" id="A0A7N2M3L1"/>
<dbReference type="Gene3D" id="1.10.10.10">
    <property type="entry name" value="Winged helix-like DNA-binding domain superfamily/Winged helix DNA-binding domain"/>
    <property type="match status" value="1"/>
</dbReference>
<dbReference type="PANTHER" id="PTHR23155">
    <property type="entry name" value="DISEASE RESISTANCE PROTEIN RP"/>
    <property type="match status" value="1"/>
</dbReference>
<dbReference type="PANTHER" id="PTHR23155:SF1205">
    <property type="entry name" value="DISEASE RESISTANCE PROTEIN RPM1"/>
    <property type="match status" value="1"/>
</dbReference>
<reference evidence="5" key="2">
    <citation type="submission" date="2021-01" db="UniProtKB">
        <authorList>
            <consortium name="EnsemblPlants"/>
        </authorList>
    </citation>
    <scope>IDENTIFICATION</scope>
</reference>
<dbReference type="Gramene" id="QL07p014085:mrna">
    <property type="protein sequence ID" value="QL07p014085:mrna"/>
    <property type="gene ID" value="QL07p014085"/>
</dbReference>
<organism evidence="5 6">
    <name type="scientific">Quercus lobata</name>
    <name type="common">Valley oak</name>
    <dbReference type="NCBI Taxonomy" id="97700"/>
    <lineage>
        <taxon>Eukaryota</taxon>
        <taxon>Viridiplantae</taxon>
        <taxon>Streptophyta</taxon>
        <taxon>Embryophyta</taxon>
        <taxon>Tracheophyta</taxon>
        <taxon>Spermatophyta</taxon>
        <taxon>Magnoliopsida</taxon>
        <taxon>eudicotyledons</taxon>
        <taxon>Gunneridae</taxon>
        <taxon>Pentapetalae</taxon>
        <taxon>rosids</taxon>
        <taxon>fabids</taxon>
        <taxon>Fagales</taxon>
        <taxon>Fagaceae</taxon>
        <taxon>Quercus</taxon>
    </lineage>
</organism>
<sequence length="581" mass="66300">MSEWHVLRSPFSVGLHGSKILVTRNSVVSSTVATIDPHYLQPLSDEDCWELIAQRALSNRSLDGKEKLVAIGEKIAEKCGGSPLAAKTIGSVLPFKLVESEWEALLESKLWDLPEYKTVFPALRLSYNYLSAPLKRCFAYCSIFPHNYEFEKDDLVHLWMAEGFIQPQGLKRIEDIGNDYFDNLLWRYFFHVPHFDYLHQPVYHMHGLIHELAQLVSTDICFQMKDGMSPLLPIFRNARHSSLLSQEDIQPMTLKMFQRYKGLRTFMVFCRNGSHIVELLFDLFRNLQCLRVLNLSSTGIFELLDSIDNLKHLRYLSVSKTNIKKLPESIAYLYGLQTLKLQDCFNFLVLPKHTKNFINLRHLDLDIKRQLSSMPLEVGKLTSLQTLHAFIVGKDAGCQIGELQKLGNLRGRICITNLENVVNLRDAKEAMLEKKPYLDSCQTCTVLPPLVLLPALKSLHIYQMHSLVGVEHRFCGSGMDNMVRGFLSLESLTFHDMPNLKVWTGLNAEDMPHLHQLIVVDCPKLVRQPSLHFLSSLISLDMNQCHILQSLPDEGLPDSLKTLFILDSTILKGRCRQGGAD</sequence>
<dbReference type="Gene3D" id="3.80.10.10">
    <property type="entry name" value="Ribonuclease Inhibitor"/>
    <property type="match status" value="1"/>
</dbReference>
<dbReference type="OMA" id="REDCHEW"/>
<dbReference type="InParanoid" id="A0A7N2M3L1"/>
<evidence type="ECO:0000259" key="3">
    <source>
        <dbReference type="Pfam" id="PF23559"/>
    </source>
</evidence>
<feature type="domain" description="Disease resistance R13L4/SHOC-2-like LRR" evidence="4">
    <location>
        <begin position="264"/>
        <end position="540"/>
    </location>
</feature>
<proteinExistence type="predicted"/>
<keyword evidence="6" id="KW-1185">Reference proteome</keyword>
<dbReference type="Pfam" id="PF23598">
    <property type="entry name" value="LRR_14"/>
    <property type="match status" value="1"/>
</dbReference>
<accession>A0A7N2M3L1</accession>
<evidence type="ECO:0008006" key="7">
    <source>
        <dbReference type="Google" id="ProtNLM"/>
    </source>
</evidence>
<dbReference type="EnsemblPlants" id="QL07p014085:mrna">
    <property type="protein sequence ID" value="QL07p014085:mrna"/>
    <property type="gene ID" value="QL07p014085"/>
</dbReference>
<dbReference type="InterPro" id="IPR027417">
    <property type="entry name" value="P-loop_NTPase"/>
</dbReference>
<dbReference type="Pfam" id="PF23559">
    <property type="entry name" value="WHD_DRP"/>
    <property type="match status" value="1"/>
</dbReference>
<evidence type="ECO:0000313" key="6">
    <source>
        <dbReference type="Proteomes" id="UP000594261"/>
    </source>
</evidence>
<reference evidence="5 6" key="1">
    <citation type="journal article" date="2016" name="G3 (Bethesda)">
        <title>First Draft Assembly and Annotation of the Genome of a California Endemic Oak Quercus lobata Nee (Fagaceae).</title>
        <authorList>
            <person name="Sork V.L."/>
            <person name="Fitz-Gibbon S.T."/>
            <person name="Puiu D."/>
            <person name="Crepeau M."/>
            <person name="Gugger P.F."/>
            <person name="Sherman R."/>
            <person name="Stevens K."/>
            <person name="Langley C.H."/>
            <person name="Pellegrini M."/>
            <person name="Salzberg S.L."/>
        </authorList>
    </citation>
    <scope>NUCLEOTIDE SEQUENCE [LARGE SCALE GENOMIC DNA]</scope>
    <source>
        <strain evidence="5 6">cv. SW786</strain>
    </source>
</reference>
<dbReference type="SUPFAM" id="SSF52540">
    <property type="entry name" value="P-loop containing nucleoside triphosphate hydrolases"/>
    <property type="match status" value="1"/>
</dbReference>
<keyword evidence="2" id="KW-0611">Plant defense</keyword>
<feature type="domain" description="Disease resistance protein winged helix" evidence="3">
    <location>
        <begin position="143"/>
        <end position="213"/>
    </location>
</feature>
<keyword evidence="1" id="KW-0677">Repeat</keyword>
<dbReference type="SUPFAM" id="SSF52058">
    <property type="entry name" value="L domain-like"/>
    <property type="match status" value="1"/>
</dbReference>
<dbReference type="InterPro" id="IPR032675">
    <property type="entry name" value="LRR_dom_sf"/>
</dbReference>
<evidence type="ECO:0000259" key="4">
    <source>
        <dbReference type="Pfam" id="PF23598"/>
    </source>
</evidence>
<dbReference type="InterPro" id="IPR036388">
    <property type="entry name" value="WH-like_DNA-bd_sf"/>
</dbReference>
<evidence type="ECO:0000256" key="2">
    <source>
        <dbReference type="ARBA" id="ARBA00022821"/>
    </source>
</evidence>
<dbReference type="FunFam" id="1.10.10.10:FF:000322">
    <property type="entry name" value="Probable disease resistance protein At1g63360"/>
    <property type="match status" value="1"/>
</dbReference>
<evidence type="ECO:0000313" key="5">
    <source>
        <dbReference type="EnsemblPlants" id="QL07p014085:mrna"/>
    </source>
</evidence>